<dbReference type="RefSeq" id="WP_154172129.1">
    <property type="nucleotide sequence ID" value="NZ_WJXZ01000001.1"/>
</dbReference>
<dbReference type="Gene3D" id="1.10.30.50">
    <property type="match status" value="1"/>
</dbReference>
<proteinExistence type="predicted"/>
<comment type="caution">
    <text evidence="2">The sequence shown here is derived from an EMBL/GenBank/DDBJ whole genome shotgun (WGS) entry which is preliminary data.</text>
</comment>
<evidence type="ECO:0000313" key="3">
    <source>
        <dbReference type="Proteomes" id="UP000441754"/>
    </source>
</evidence>
<keyword evidence="1" id="KW-0175">Coiled coil</keyword>
<dbReference type="OrthoDB" id="9816185at2"/>
<sequence>MFKIEKGKSKILLAIANELYSKLNPVKKKTGSLQKNSLKKRLLKKIRSEKDIQKKIFYRLLSEHRFKLLREIITGDPTQLQLIHNRIEAMVAANTIPPFSQSVRGVLSSTEFGNEILKLFDYKSCRGSIKFIWLVDELDVVVCPYCNDCHTHKVKTTDDEKILYEFDHFIPKVIAPYLSLSFFNLIPACHVCNSNLKGTTIFNLNEYAHPYNDDLHSWVNFSIDRPVDINDENSFDIEIKTKTTVPDEILKSGNNINLFAIQQRYNNFKDDIIRLERKRHQYTEDVKNDLLNEGIFGFVFKDRSELNAYIADELDIPVSEFKAMRKEKGKFKMDIAKEFKIID</sequence>
<reference evidence="2 3" key="1">
    <citation type="journal article" date="2018" name="Antonie Van Leeuwenhoek">
        <title>Larkinella terrae sp. nov., isolated from soil on Jeju Island, South Korea.</title>
        <authorList>
            <person name="Ten L.N."/>
            <person name="Jeon J."/>
            <person name="Park S.J."/>
            <person name="Park S."/>
            <person name="Lee S.Y."/>
            <person name="Kim M.K."/>
            <person name="Jung H.Y."/>
        </authorList>
    </citation>
    <scope>NUCLEOTIDE SEQUENCE [LARGE SCALE GENOMIC DNA]</scope>
    <source>
        <strain evidence="2 3">KCTC 52001</strain>
    </source>
</reference>
<name>A0A7K0ED20_9BACT</name>
<evidence type="ECO:0000256" key="1">
    <source>
        <dbReference type="SAM" id="Coils"/>
    </source>
</evidence>
<dbReference type="AlphaFoldDB" id="A0A7K0ED20"/>
<dbReference type="Proteomes" id="UP000441754">
    <property type="component" value="Unassembled WGS sequence"/>
</dbReference>
<feature type="coiled-coil region" evidence="1">
    <location>
        <begin position="258"/>
        <end position="285"/>
    </location>
</feature>
<organism evidence="2 3">
    <name type="scientific">Larkinella terrae</name>
    <dbReference type="NCBI Taxonomy" id="2025311"/>
    <lineage>
        <taxon>Bacteria</taxon>
        <taxon>Pseudomonadati</taxon>
        <taxon>Bacteroidota</taxon>
        <taxon>Cytophagia</taxon>
        <taxon>Cytophagales</taxon>
        <taxon>Spirosomataceae</taxon>
        <taxon>Larkinella</taxon>
    </lineage>
</organism>
<keyword evidence="3" id="KW-1185">Reference proteome</keyword>
<accession>A0A7K0ED20</accession>
<evidence type="ECO:0000313" key="2">
    <source>
        <dbReference type="EMBL" id="MRS59797.1"/>
    </source>
</evidence>
<protein>
    <recommendedName>
        <fullName evidence="4">HNH endonuclease</fullName>
    </recommendedName>
</protein>
<dbReference type="EMBL" id="WJXZ01000001">
    <property type="protein sequence ID" value="MRS59797.1"/>
    <property type="molecule type" value="Genomic_DNA"/>
</dbReference>
<evidence type="ECO:0008006" key="4">
    <source>
        <dbReference type="Google" id="ProtNLM"/>
    </source>
</evidence>
<gene>
    <name evidence="2" type="ORF">GJJ30_00720</name>
</gene>